<protein>
    <submittedName>
        <fullName evidence="1">Uncharacterized protein</fullName>
    </submittedName>
</protein>
<sequence>MEILALALFTTAVSIGAALLLPPKAAFLLAAYLMFTQTVIVRQHQESQEPQIEQVQQEENQDE</sequence>
<organism evidence="1">
    <name type="scientific">marine sediment metagenome</name>
    <dbReference type="NCBI Taxonomy" id="412755"/>
    <lineage>
        <taxon>unclassified sequences</taxon>
        <taxon>metagenomes</taxon>
        <taxon>ecological metagenomes</taxon>
    </lineage>
</organism>
<dbReference type="EMBL" id="LAZR01038612">
    <property type="protein sequence ID" value="KKL19098.1"/>
    <property type="molecule type" value="Genomic_DNA"/>
</dbReference>
<comment type="caution">
    <text evidence="1">The sequence shown here is derived from an EMBL/GenBank/DDBJ whole genome shotgun (WGS) entry which is preliminary data.</text>
</comment>
<dbReference type="AlphaFoldDB" id="A0A0F9E502"/>
<accession>A0A0F9E502</accession>
<name>A0A0F9E502_9ZZZZ</name>
<evidence type="ECO:0000313" key="1">
    <source>
        <dbReference type="EMBL" id="KKL19098.1"/>
    </source>
</evidence>
<reference evidence="1" key="1">
    <citation type="journal article" date="2015" name="Nature">
        <title>Complex archaea that bridge the gap between prokaryotes and eukaryotes.</title>
        <authorList>
            <person name="Spang A."/>
            <person name="Saw J.H."/>
            <person name="Jorgensen S.L."/>
            <person name="Zaremba-Niedzwiedzka K."/>
            <person name="Martijn J."/>
            <person name="Lind A.E."/>
            <person name="van Eijk R."/>
            <person name="Schleper C."/>
            <person name="Guy L."/>
            <person name="Ettema T.J."/>
        </authorList>
    </citation>
    <scope>NUCLEOTIDE SEQUENCE</scope>
</reference>
<gene>
    <name evidence="1" type="ORF">LCGC14_2468880</name>
</gene>
<proteinExistence type="predicted"/>